<accession>A0A9X3TZW5</accession>
<dbReference type="RefSeq" id="WP_274944584.1">
    <property type="nucleotide sequence ID" value="NZ_JANWOI010000004.1"/>
</dbReference>
<protein>
    <submittedName>
        <fullName evidence="1">N-formylglutamate amidohydrolase</fullName>
    </submittedName>
</protein>
<dbReference type="InterPro" id="IPR011227">
    <property type="entry name" value="UCP029730"/>
</dbReference>
<dbReference type="PIRSF" id="PIRSF029730">
    <property type="entry name" value="UCP029730"/>
    <property type="match status" value="1"/>
</dbReference>
<gene>
    <name evidence="1" type="ORF">NYP16_13040</name>
</gene>
<dbReference type="Gene3D" id="3.40.630.40">
    <property type="entry name" value="Zn-dependent exopeptidases"/>
    <property type="match status" value="1"/>
</dbReference>
<reference evidence="1" key="1">
    <citation type="submission" date="2022-08" db="EMBL/GenBank/DDBJ databases">
        <authorList>
            <person name="Vandamme P."/>
            <person name="Hettiarachchi A."/>
            <person name="Peeters C."/>
            <person name="Cnockaert M."/>
            <person name="Carlier A."/>
        </authorList>
    </citation>
    <scope>NUCLEOTIDE SEQUENCE</scope>
    <source>
        <strain evidence="1">LMG 31809</strain>
    </source>
</reference>
<dbReference type="InterPro" id="IPR007709">
    <property type="entry name" value="N-FG_amidohydro"/>
</dbReference>
<reference evidence="1" key="2">
    <citation type="journal article" date="2023" name="Syst. Appl. Microbiol.">
        <title>Govania unica gen. nov., sp. nov., a rare biosphere bacterium that represents a novel family in the class Alphaproteobacteria.</title>
        <authorList>
            <person name="Vandamme P."/>
            <person name="Peeters C."/>
            <person name="Hettiarachchi A."/>
            <person name="Cnockaert M."/>
            <person name="Carlier A."/>
        </authorList>
    </citation>
    <scope>NUCLEOTIDE SEQUENCE</scope>
    <source>
        <strain evidence="1">LMG 31809</strain>
    </source>
</reference>
<dbReference type="SUPFAM" id="SSF53187">
    <property type="entry name" value="Zn-dependent exopeptidases"/>
    <property type="match status" value="1"/>
</dbReference>
<dbReference type="Pfam" id="PF05013">
    <property type="entry name" value="FGase"/>
    <property type="match status" value="1"/>
</dbReference>
<sequence length="253" mass="27782">MTNNDTTELLNPAGSYPLLLICDHASRHVPPDLGNLGLSDGELDRHIGWDIGAAALTRLLSAHFDAPAVLARTSRLVIDVNRELTSDSLIPANSDGTDIPGNRDLSLAARRDRIDRFYHPFHAVVEAQIKAMTLTKAVPLVIGVHSFTPVMNGIRRPWVAGLLWNRDPRLAQAMIRGLRKRGHMTGDNEPYSGQHLFYTMDRHGSAHGLPQATLEIRQDQISTDDGIAHWAAIIAEVISEIAGDPALGHRSHY</sequence>
<organism evidence="1 2">
    <name type="scientific">Govanella unica</name>
    <dbReference type="NCBI Taxonomy" id="2975056"/>
    <lineage>
        <taxon>Bacteria</taxon>
        <taxon>Pseudomonadati</taxon>
        <taxon>Pseudomonadota</taxon>
        <taxon>Alphaproteobacteria</taxon>
        <taxon>Emcibacterales</taxon>
        <taxon>Govanellaceae</taxon>
        <taxon>Govanella</taxon>
    </lineage>
</organism>
<comment type="caution">
    <text evidence="1">The sequence shown here is derived from an EMBL/GenBank/DDBJ whole genome shotgun (WGS) entry which is preliminary data.</text>
</comment>
<evidence type="ECO:0000313" key="2">
    <source>
        <dbReference type="Proteomes" id="UP001141619"/>
    </source>
</evidence>
<dbReference type="Proteomes" id="UP001141619">
    <property type="component" value="Unassembled WGS sequence"/>
</dbReference>
<dbReference type="AlphaFoldDB" id="A0A9X3TZW5"/>
<evidence type="ECO:0000313" key="1">
    <source>
        <dbReference type="EMBL" id="MDA5194878.1"/>
    </source>
</evidence>
<proteinExistence type="predicted"/>
<keyword evidence="2" id="KW-1185">Reference proteome</keyword>
<name>A0A9X3TZW5_9PROT</name>
<dbReference type="EMBL" id="JANWOI010000004">
    <property type="protein sequence ID" value="MDA5194878.1"/>
    <property type="molecule type" value="Genomic_DNA"/>
</dbReference>